<dbReference type="InterPro" id="IPR036583">
    <property type="entry name" value="23S_rRNA_IVS_sf"/>
</dbReference>
<dbReference type="PANTHER" id="PTHR38471">
    <property type="entry name" value="FOUR HELIX BUNDLE PROTEIN"/>
    <property type="match status" value="1"/>
</dbReference>
<proteinExistence type="predicted"/>
<organism evidence="1 2">
    <name type="scientific">Mariniflexile fucanivorans</name>
    <dbReference type="NCBI Taxonomy" id="264023"/>
    <lineage>
        <taxon>Bacteria</taxon>
        <taxon>Pseudomonadati</taxon>
        <taxon>Bacteroidota</taxon>
        <taxon>Flavobacteriia</taxon>
        <taxon>Flavobacteriales</taxon>
        <taxon>Flavobacteriaceae</taxon>
        <taxon>Mariniflexile</taxon>
    </lineage>
</organism>
<dbReference type="Pfam" id="PF05635">
    <property type="entry name" value="23S_rRNA_IVP"/>
    <property type="match status" value="1"/>
</dbReference>
<dbReference type="NCBIfam" id="TIGR02436">
    <property type="entry name" value="four helix bundle protein"/>
    <property type="match status" value="1"/>
</dbReference>
<dbReference type="EMBL" id="SLUP01000001">
    <property type="protein sequence ID" value="TCL68979.1"/>
    <property type="molecule type" value="Genomic_DNA"/>
</dbReference>
<keyword evidence="2" id="KW-1185">Reference proteome</keyword>
<gene>
    <name evidence="1" type="ORF">EV196_101406</name>
</gene>
<dbReference type="Proteomes" id="UP000295455">
    <property type="component" value="Unassembled WGS sequence"/>
</dbReference>
<dbReference type="PANTHER" id="PTHR38471:SF2">
    <property type="entry name" value="FOUR HELIX BUNDLE PROTEIN"/>
    <property type="match status" value="1"/>
</dbReference>
<evidence type="ECO:0000313" key="1">
    <source>
        <dbReference type="EMBL" id="TCL68979.1"/>
    </source>
</evidence>
<accession>A0A4R1RRR1</accession>
<reference evidence="1 2" key="1">
    <citation type="submission" date="2019-03" db="EMBL/GenBank/DDBJ databases">
        <title>Genomic Encyclopedia of Type Strains, Phase IV (KMG-IV): sequencing the most valuable type-strain genomes for metagenomic binning, comparative biology and taxonomic classification.</title>
        <authorList>
            <person name="Goeker M."/>
        </authorList>
    </citation>
    <scope>NUCLEOTIDE SEQUENCE [LARGE SCALE GENOMIC DNA]</scope>
    <source>
        <strain evidence="1 2">DSM 18792</strain>
    </source>
</reference>
<evidence type="ECO:0000313" key="2">
    <source>
        <dbReference type="Proteomes" id="UP000295455"/>
    </source>
</evidence>
<dbReference type="CDD" id="cd16377">
    <property type="entry name" value="23S_rRNA_IVP_like"/>
    <property type="match status" value="1"/>
</dbReference>
<dbReference type="AlphaFoldDB" id="A0A4R1RRR1"/>
<dbReference type="OrthoDB" id="9811959at2"/>
<dbReference type="InterPro" id="IPR012657">
    <property type="entry name" value="23S_rRNA-intervening_sequence"/>
</dbReference>
<dbReference type="RefSeq" id="WP_132214352.1">
    <property type="nucleotide sequence ID" value="NZ_OX156936.1"/>
</dbReference>
<name>A0A4R1RRR1_9FLAO</name>
<dbReference type="SUPFAM" id="SSF158446">
    <property type="entry name" value="IVS-encoded protein-like"/>
    <property type="match status" value="1"/>
</dbReference>
<dbReference type="Gene3D" id="1.20.1440.60">
    <property type="entry name" value="23S rRNA-intervening sequence"/>
    <property type="match status" value="1"/>
</dbReference>
<protein>
    <submittedName>
        <fullName evidence="1">Four helix bundle protein</fullName>
    </submittedName>
</protein>
<comment type="caution">
    <text evidence="1">The sequence shown here is derived from an EMBL/GenBank/DDBJ whole genome shotgun (WGS) entry which is preliminary data.</text>
</comment>
<sequence length="128" mass="14620">MKQFSFEKLTVWQKSRALSVSIYKTTKLFPDDERYGLTSQMRRCAISIASNIAEGSGRHTNKDKARFTEIAFGSALELLNQLILSNDLEYISNENYTQIRENITEITAMLDGLHKSQLNQKTNKPINS</sequence>